<feature type="compositionally biased region" description="Polar residues" evidence="1">
    <location>
        <begin position="1"/>
        <end position="14"/>
    </location>
</feature>
<sequence>MIRHTGSIQLSTSPGAPRLARTSKTIEKVKHKFDRKEMVTTRRLATDYGISKSSAHRILTEDLKLYAYKMTIEPKLTEELKNKRKKFVNWIGNNIRKEDTMRILFSDEKMFDLDGIYNSQNQPILAASRDEADEHGGVTSLVILDQGTVDHIEYIEKVLPITLKYGHDAFGKHWIFQQDGAKPHIHHLTQKWCRDKFPSFIDKDH</sequence>
<evidence type="ECO:0000313" key="3">
    <source>
        <dbReference type="EMBL" id="CAF4590162.1"/>
    </source>
</evidence>
<gene>
    <name evidence="4" type="ORF">BYL167_LOCUS47614</name>
    <name evidence="2" type="ORF">CJN711_LOCUS16998</name>
    <name evidence="3" type="ORF">SMN809_LOCUS38647</name>
</gene>
<organism evidence="2 5">
    <name type="scientific">Rotaria magnacalcarata</name>
    <dbReference type="NCBI Taxonomy" id="392030"/>
    <lineage>
        <taxon>Eukaryota</taxon>
        <taxon>Metazoa</taxon>
        <taxon>Spiralia</taxon>
        <taxon>Gnathifera</taxon>
        <taxon>Rotifera</taxon>
        <taxon>Eurotatoria</taxon>
        <taxon>Bdelloidea</taxon>
        <taxon>Philodinida</taxon>
        <taxon>Philodinidae</taxon>
        <taxon>Rotaria</taxon>
    </lineage>
</organism>
<dbReference type="GO" id="GO:0003676">
    <property type="term" value="F:nucleic acid binding"/>
    <property type="evidence" value="ECO:0007669"/>
    <property type="project" value="InterPro"/>
</dbReference>
<proteinExistence type="predicted"/>
<dbReference type="EMBL" id="CAJOBH010137314">
    <property type="protein sequence ID" value="CAF4788286.1"/>
    <property type="molecule type" value="Genomic_DNA"/>
</dbReference>
<accession>A0A815DJ36</accession>
<evidence type="ECO:0008006" key="6">
    <source>
        <dbReference type="Google" id="ProtNLM"/>
    </source>
</evidence>
<comment type="caution">
    <text evidence="2">The sequence shown here is derived from an EMBL/GenBank/DDBJ whole genome shotgun (WGS) entry which is preliminary data.</text>
</comment>
<name>A0A815DJ36_9BILA</name>
<dbReference type="Proteomes" id="UP000676336">
    <property type="component" value="Unassembled WGS sequence"/>
</dbReference>
<dbReference type="PANTHER" id="PTHR47326:SF1">
    <property type="entry name" value="HTH PSQ-TYPE DOMAIN-CONTAINING PROTEIN"/>
    <property type="match status" value="1"/>
</dbReference>
<evidence type="ECO:0000313" key="5">
    <source>
        <dbReference type="Proteomes" id="UP000663855"/>
    </source>
</evidence>
<evidence type="ECO:0000313" key="2">
    <source>
        <dbReference type="EMBL" id="CAF1302272.1"/>
    </source>
</evidence>
<dbReference type="InterPro" id="IPR036397">
    <property type="entry name" value="RNaseH_sf"/>
</dbReference>
<dbReference type="Proteomes" id="UP000681967">
    <property type="component" value="Unassembled WGS sequence"/>
</dbReference>
<feature type="region of interest" description="Disordered" evidence="1">
    <location>
        <begin position="1"/>
        <end position="20"/>
    </location>
</feature>
<evidence type="ECO:0000256" key="1">
    <source>
        <dbReference type="SAM" id="MobiDB-lite"/>
    </source>
</evidence>
<dbReference type="Proteomes" id="UP000663855">
    <property type="component" value="Unassembled WGS sequence"/>
</dbReference>
<dbReference type="Gene3D" id="3.30.420.10">
    <property type="entry name" value="Ribonuclease H-like superfamily/Ribonuclease H"/>
    <property type="match status" value="1"/>
</dbReference>
<evidence type="ECO:0000313" key="4">
    <source>
        <dbReference type="EMBL" id="CAF4788286.1"/>
    </source>
</evidence>
<dbReference type="EMBL" id="CAJOBI010101531">
    <property type="protein sequence ID" value="CAF4590162.1"/>
    <property type="molecule type" value="Genomic_DNA"/>
</dbReference>
<protein>
    <recommendedName>
        <fullName evidence="6">Transposase</fullName>
    </recommendedName>
</protein>
<dbReference type="EMBL" id="CAJNOV010007887">
    <property type="protein sequence ID" value="CAF1302272.1"/>
    <property type="molecule type" value="Genomic_DNA"/>
</dbReference>
<dbReference type="PANTHER" id="PTHR47326">
    <property type="entry name" value="TRANSPOSABLE ELEMENT TC3 TRANSPOSASE-LIKE PROTEIN"/>
    <property type="match status" value="1"/>
</dbReference>
<reference evidence="2" key="1">
    <citation type="submission" date="2021-02" db="EMBL/GenBank/DDBJ databases">
        <authorList>
            <person name="Nowell W R."/>
        </authorList>
    </citation>
    <scope>NUCLEOTIDE SEQUENCE</scope>
</reference>
<dbReference type="AlphaFoldDB" id="A0A815DJ36"/>